<protein>
    <submittedName>
        <fullName evidence="2">Uncharacterized protein LOC107267716 isoform X1</fullName>
    </submittedName>
</protein>
<organism evidence="1 2">
    <name type="scientific">Cephus cinctus</name>
    <name type="common">Wheat stem sawfly</name>
    <dbReference type="NCBI Taxonomy" id="211228"/>
    <lineage>
        <taxon>Eukaryota</taxon>
        <taxon>Metazoa</taxon>
        <taxon>Ecdysozoa</taxon>
        <taxon>Arthropoda</taxon>
        <taxon>Hexapoda</taxon>
        <taxon>Insecta</taxon>
        <taxon>Pterygota</taxon>
        <taxon>Neoptera</taxon>
        <taxon>Endopterygota</taxon>
        <taxon>Hymenoptera</taxon>
        <taxon>Cephoidea</taxon>
        <taxon>Cephidae</taxon>
        <taxon>Cephus</taxon>
    </lineage>
</organism>
<accession>A0AAJ7RH75</accession>
<gene>
    <name evidence="2" type="primary">LOC107267716</name>
</gene>
<keyword evidence="1" id="KW-1185">Reference proteome</keyword>
<dbReference type="KEGG" id="ccin:107267716"/>
<evidence type="ECO:0000313" key="2">
    <source>
        <dbReference type="RefSeq" id="XP_024940808.1"/>
    </source>
</evidence>
<proteinExistence type="predicted"/>
<sequence>MNLMIQPKGSATVNAIKESILKAKHKSSYCLVETLEKDLAVLQLEIRHGVIIGSELDIKLEWFNQATNSLAGKIQSLQKIGETLNTYERNEIKYFINRVSSFWMRANKQVYTQLYFISPRNVSSNKNLIQVYREYAKIRVASRTISGTPLSLLLEKIRKEANAVRVSLQIGEVIYDQEYVSKGYSIFEEISNLLRSLERCDEKIQQYLAICKITPYLLELDKAVDKFASSADFLTISNTTTSELSAFPVLVKLLTGELFGQDTINPNSVMVECTQRKPVFITKNNRRKIDIPIVAPMKTSKNLTYICTVPS</sequence>
<evidence type="ECO:0000313" key="1">
    <source>
        <dbReference type="Proteomes" id="UP000694920"/>
    </source>
</evidence>
<reference evidence="2" key="1">
    <citation type="submission" date="2025-08" db="UniProtKB">
        <authorList>
            <consortium name="RefSeq"/>
        </authorList>
    </citation>
    <scope>IDENTIFICATION</scope>
</reference>
<name>A0AAJ7RH75_CEPCN</name>
<dbReference type="AlphaFoldDB" id="A0AAJ7RH75"/>
<dbReference type="GeneID" id="107267716"/>
<dbReference type="RefSeq" id="XP_024940808.1">
    <property type="nucleotide sequence ID" value="XM_025085040.1"/>
</dbReference>
<dbReference type="Proteomes" id="UP000694920">
    <property type="component" value="Unplaced"/>
</dbReference>